<dbReference type="PATRIC" id="fig|1562970.3.peg.1364"/>
<reference evidence="10 11" key="1">
    <citation type="submission" date="2014-08" db="EMBL/GenBank/DDBJ databases">
        <authorList>
            <person name="Wibberg D."/>
        </authorList>
    </citation>
    <scope>NUCLEOTIDE SEQUENCE [LARGE SCALE GENOMIC DNA]</scope>
    <source>
        <strain evidence="11">ING2-E5B</strain>
    </source>
</reference>
<organism evidence="10 11">
    <name type="scientific">Fermentimonas caenicola</name>
    <dbReference type="NCBI Taxonomy" id="1562970"/>
    <lineage>
        <taxon>Bacteria</taxon>
        <taxon>Pseudomonadati</taxon>
        <taxon>Bacteroidota</taxon>
        <taxon>Bacteroidia</taxon>
        <taxon>Bacteroidales</taxon>
        <taxon>Dysgonomonadaceae</taxon>
        <taxon>Fermentimonas</taxon>
    </lineage>
</organism>
<evidence type="ECO:0000256" key="2">
    <source>
        <dbReference type="ARBA" id="ARBA00004196"/>
    </source>
</evidence>
<dbReference type="Gene3D" id="3.10.450.350">
    <property type="match status" value="1"/>
</dbReference>
<gene>
    <name evidence="10" type="ORF">ING2E5B_1378</name>
</gene>
<dbReference type="Proteomes" id="UP000032417">
    <property type="component" value="Chromosome 1"/>
</dbReference>
<feature type="domain" description="M23ase beta-sheet core" evidence="8">
    <location>
        <begin position="282"/>
        <end position="379"/>
    </location>
</feature>
<dbReference type="InterPro" id="IPR016047">
    <property type="entry name" value="M23ase_b-sheet_dom"/>
</dbReference>
<dbReference type="Pfam" id="PF01551">
    <property type="entry name" value="Peptidase_M23"/>
    <property type="match status" value="1"/>
</dbReference>
<dbReference type="InterPro" id="IPR011055">
    <property type="entry name" value="Dup_hybrid_motif"/>
</dbReference>
<evidence type="ECO:0000256" key="6">
    <source>
        <dbReference type="ARBA" id="ARBA00022833"/>
    </source>
</evidence>
<feature type="domain" description="Csd3-like second N-terminal" evidence="9">
    <location>
        <begin position="153"/>
        <end position="268"/>
    </location>
</feature>
<evidence type="ECO:0000256" key="1">
    <source>
        <dbReference type="ARBA" id="ARBA00001947"/>
    </source>
</evidence>
<dbReference type="Gene3D" id="2.70.70.10">
    <property type="entry name" value="Glucose Permease (Domain IIA)"/>
    <property type="match status" value="1"/>
</dbReference>
<dbReference type="STRING" id="1562970.ING2E5B_1378"/>
<dbReference type="InterPro" id="IPR050570">
    <property type="entry name" value="Cell_wall_metabolism_enzyme"/>
</dbReference>
<dbReference type="GO" id="GO:0046872">
    <property type="term" value="F:metal ion binding"/>
    <property type="evidence" value="ECO:0007669"/>
    <property type="project" value="UniProtKB-KW"/>
</dbReference>
<dbReference type="Pfam" id="PF19425">
    <property type="entry name" value="Csd3_N2"/>
    <property type="match status" value="1"/>
</dbReference>
<name>A0A098C134_9BACT</name>
<evidence type="ECO:0000256" key="5">
    <source>
        <dbReference type="ARBA" id="ARBA00022801"/>
    </source>
</evidence>
<dbReference type="GO" id="GO:0030313">
    <property type="term" value="C:cell envelope"/>
    <property type="evidence" value="ECO:0007669"/>
    <property type="project" value="UniProtKB-SubCell"/>
</dbReference>
<protein>
    <submittedName>
        <fullName evidence="10">Putative M23 peptidase domain protein</fullName>
    </submittedName>
</protein>
<dbReference type="GO" id="GO:0006508">
    <property type="term" value="P:proteolysis"/>
    <property type="evidence" value="ECO:0007669"/>
    <property type="project" value="UniProtKB-KW"/>
</dbReference>
<evidence type="ECO:0000256" key="3">
    <source>
        <dbReference type="ARBA" id="ARBA00022670"/>
    </source>
</evidence>
<accession>A0A098C134</accession>
<proteinExistence type="predicted"/>
<evidence type="ECO:0000313" key="11">
    <source>
        <dbReference type="Proteomes" id="UP000032417"/>
    </source>
</evidence>
<comment type="cofactor">
    <cofactor evidence="1">
        <name>Zn(2+)</name>
        <dbReference type="ChEBI" id="CHEBI:29105"/>
    </cofactor>
</comment>
<dbReference type="AlphaFoldDB" id="A0A098C134"/>
<evidence type="ECO:0000256" key="4">
    <source>
        <dbReference type="ARBA" id="ARBA00022723"/>
    </source>
</evidence>
<keyword evidence="4" id="KW-0479">Metal-binding</keyword>
<keyword evidence="6" id="KW-0862">Zinc</keyword>
<dbReference type="SUPFAM" id="SSF51261">
    <property type="entry name" value="Duplicated hybrid motif"/>
    <property type="match status" value="1"/>
</dbReference>
<dbReference type="CDD" id="cd12797">
    <property type="entry name" value="M23_peptidase"/>
    <property type="match status" value="1"/>
</dbReference>
<comment type="subcellular location">
    <subcellularLocation>
        <location evidence="2">Cell envelope</location>
    </subcellularLocation>
</comment>
<evidence type="ECO:0000256" key="7">
    <source>
        <dbReference type="ARBA" id="ARBA00023049"/>
    </source>
</evidence>
<evidence type="ECO:0000259" key="9">
    <source>
        <dbReference type="Pfam" id="PF19425"/>
    </source>
</evidence>
<dbReference type="PANTHER" id="PTHR21666">
    <property type="entry name" value="PEPTIDASE-RELATED"/>
    <property type="match status" value="1"/>
</dbReference>
<dbReference type="GO" id="GO:0004222">
    <property type="term" value="F:metalloendopeptidase activity"/>
    <property type="evidence" value="ECO:0007669"/>
    <property type="project" value="TreeGrafter"/>
</dbReference>
<dbReference type="OrthoDB" id="9810477at2"/>
<keyword evidence="3" id="KW-0645">Protease</keyword>
<evidence type="ECO:0000313" key="10">
    <source>
        <dbReference type="EMBL" id="CEA16126.1"/>
    </source>
</evidence>
<sequence>MFQFKIKKNTRFIILLFSILIISSCSIRQEKNVEFEDEFIDTSEYKYGICVDSLNVSNYQIERGDLLSTILSDLGFTPAKIEEVSNVMEPLYSASKLQIGNNYATITTKDSTRAIKYLVFEKNKTDYVVIDFCNDSISAFESTKPITHRREYVEGTITSSLWNTLIDAEAPVILALKLSDIFAWQIDFFDVKEGDSFRLMYDAAYIDDTTYVDIASIEGAIFTHQGKKFRAIPFEQDSIREYFDEEGNSLRKAFLKSPLDYYRITSRFTNARFHPILKRYRAHHGVDYAAPTGTPVKSIGDGVVVEKAYQANGAGNYLKIKHNAVYTTTYMHLSKFAKGIEKGRRVTQGEVIGYVGSTGLSTGPHLDFRVHKNNQPINPLTMEAPPSLPVKPELRDSFILVFERVTAELDSLKYIRQFYVSESDSVRITQGV</sequence>
<dbReference type="PROSITE" id="PS51257">
    <property type="entry name" value="PROKAR_LIPOPROTEIN"/>
    <property type="match status" value="1"/>
</dbReference>
<dbReference type="KEGG" id="pbt:ING2E5B_1378"/>
<keyword evidence="5" id="KW-0378">Hydrolase</keyword>
<dbReference type="HOGENOM" id="CLU_026846_4_3_10"/>
<keyword evidence="11" id="KW-1185">Reference proteome</keyword>
<dbReference type="InterPro" id="IPR045834">
    <property type="entry name" value="Csd3_N2"/>
</dbReference>
<keyword evidence="7" id="KW-0482">Metalloprotease</keyword>
<dbReference type="PANTHER" id="PTHR21666:SF288">
    <property type="entry name" value="CELL DIVISION PROTEIN YTFB"/>
    <property type="match status" value="1"/>
</dbReference>
<dbReference type="EMBL" id="LN515532">
    <property type="protein sequence ID" value="CEA16126.1"/>
    <property type="molecule type" value="Genomic_DNA"/>
</dbReference>
<evidence type="ECO:0000259" key="8">
    <source>
        <dbReference type="Pfam" id="PF01551"/>
    </source>
</evidence>